<evidence type="ECO:0000256" key="7">
    <source>
        <dbReference type="ARBA" id="ARBA00022882"/>
    </source>
</evidence>
<dbReference type="Gene3D" id="1.10.1200.260">
    <property type="match status" value="1"/>
</dbReference>
<dbReference type="Gene3D" id="2.60.120.10">
    <property type="entry name" value="Jelly Rolls"/>
    <property type="match status" value="1"/>
</dbReference>
<keyword evidence="4" id="KW-0633">Potassium transport</keyword>
<feature type="region of interest" description="Disordered" evidence="13">
    <location>
        <begin position="567"/>
        <end position="601"/>
    </location>
</feature>
<accession>A0A6P8HFJ3</accession>
<dbReference type="GO" id="GO:0034702">
    <property type="term" value="C:monoatomic ion channel complex"/>
    <property type="evidence" value="ECO:0007669"/>
    <property type="project" value="UniProtKB-KW"/>
</dbReference>
<dbReference type="OrthoDB" id="432483at2759"/>
<keyword evidence="16" id="KW-1185">Reference proteome</keyword>
<dbReference type="Proteomes" id="UP000515163">
    <property type="component" value="Unplaced"/>
</dbReference>
<dbReference type="GO" id="GO:0042391">
    <property type="term" value="P:regulation of membrane potential"/>
    <property type="evidence" value="ECO:0007669"/>
    <property type="project" value="TreeGrafter"/>
</dbReference>
<dbReference type="AlphaFoldDB" id="A0A6P8HFJ3"/>
<evidence type="ECO:0000256" key="3">
    <source>
        <dbReference type="ARBA" id="ARBA00022475"/>
    </source>
</evidence>
<dbReference type="InterPro" id="IPR018490">
    <property type="entry name" value="cNMP-bd_dom_sf"/>
</dbReference>
<evidence type="ECO:0000259" key="15">
    <source>
        <dbReference type="PROSITE" id="PS50042"/>
    </source>
</evidence>
<dbReference type="GO" id="GO:0005886">
    <property type="term" value="C:plasma membrane"/>
    <property type="evidence" value="ECO:0007669"/>
    <property type="project" value="UniProtKB-SubCell"/>
</dbReference>
<dbReference type="PROSITE" id="PS50042">
    <property type="entry name" value="CNMP_BINDING_3"/>
    <property type="match status" value="1"/>
</dbReference>
<dbReference type="GeneID" id="116291524"/>
<evidence type="ECO:0000256" key="10">
    <source>
        <dbReference type="ARBA" id="ARBA00023065"/>
    </source>
</evidence>
<keyword evidence="12" id="KW-0407">Ion channel</keyword>
<feature type="transmembrane region" description="Helical" evidence="14">
    <location>
        <begin position="297"/>
        <end position="321"/>
    </location>
</feature>
<feature type="domain" description="Cyclic nucleotide-binding" evidence="15">
    <location>
        <begin position="400"/>
        <end position="464"/>
    </location>
</feature>
<keyword evidence="9 14" id="KW-1133">Transmembrane helix</keyword>
<dbReference type="InterPro" id="IPR050818">
    <property type="entry name" value="KCNH_animal-type"/>
</dbReference>
<dbReference type="InterPro" id="IPR005821">
    <property type="entry name" value="Ion_trans_dom"/>
</dbReference>
<keyword evidence="5 14" id="KW-0812">Transmembrane</keyword>
<evidence type="ECO:0000256" key="1">
    <source>
        <dbReference type="ARBA" id="ARBA00004651"/>
    </source>
</evidence>
<evidence type="ECO:0000256" key="2">
    <source>
        <dbReference type="ARBA" id="ARBA00022448"/>
    </source>
</evidence>
<evidence type="ECO:0000256" key="8">
    <source>
        <dbReference type="ARBA" id="ARBA00022958"/>
    </source>
</evidence>
<keyword evidence="2" id="KW-0813">Transport</keyword>
<dbReference type="SMART" id="SM00100">
    <property type="entry name" value="cNMP"/>
    <property type="match status" value="1"/>
</dbReference>
<dbReference type="FunFam" id="1.10.1200.260:FF:000001">
    <property type="entry name" value="Potassium voltage-gated channel subfamily H member 7"/>
    <property type="match status" value="1"/>
</dbReference>
<proteinExistence type="predicted"/>
<dbReference type="PANTHER" id="PTHR10217:SF548">
    <property type="entry name" value="GH12235P"/>
    <property type="match status" value="1"/>
</dbReference>
<sequence>MSFFSRFALFNTIASNAENVFSSFSNTIQEMAEPSELEQLSSNARAKLQGRNLPKYVILHNSKFKASWDWFVLALVIYTAIEIPYTAAFGQLDKTKRISPLGQLKNGRYLAISNVVVDCLFIVDILINFRSTYTRKGTDELVVDPRMIACNYLKTWFVIDLLAAIPFEFFVSQGTEGTASLAGLLKSARLLRLVRVSRKLDRYSEYGLAVVVLLTCLFTLVAHWLACIWHFIGISQITLPHGWITVLSKQMNSSYDPSYSSLPDLTTRYISSLYFTLTSLTSIGFGNVSPNTNSEKIFAVVMMLVGALMYAAIFGNMTAIIQRLYTRTARYHRDMKVIKEFIRFHNIPENLQGTLTEYFTHEWSAQKDQQLNQVLQRFPESLQADICVQIHREVFSRCPVFENMSDSCLRALSVKFDIMNYLPSYFIIKEGDLAKYIYFFALGTVDVIKDGGSVSILGQGDSVGGDYMSIKTKGNLKADATLMARTFTEVHYVAWSDVFSVAEAFPEIEEAMCQYLYTLDIGRCNQKGGGLVGQGPWSALALGAPIGISLVNIADFKSTQSNSKEIQVEADVNKNSNRKSPRPANPTTCMNGSIGETPPQTLSDKHLAWTLNACQRIETLEKRLVNVESKIQDILDILIENRAENGRKKELRHKTTYL</sequence>
<dbReference type="PROSITE" id="PS00888">
    <property type="entry name" value="CNMP_BINDING_1"/>
    <property type="match status" value="1"/>
</dbReference>
<dbReference type="CDD" id="cd00038">
    <property type="entry name" value="CAP_ED"/>
    <property type="match status" value="1"/>
</dbReference>
<dbReference type="SUPFAM" id="SSF81324">
    <property type="entry name" value="Voltage-gated potassium channels"/>
    <property type="match status" value="1"/>
</dbReference>
<evidence type="ECO:0000256" key="9">
    <source>
        <dbReference type="ARBA" id="ARBA00022989"/>
    </source>
</evidence>
<keyword evidence="6" id="KW-0631">Potassium channel</keyword>
<organism evidence="16 17">
    <name type="scientific">Actinia tenebrosa</name>
    <name type="common">Australian red waratah sea anemone</name>
    <dbReference type="NCBI Taxonomy" id="6105"/>
    <lineage>
        <taxon>Eukaryota</taxon>
        <taxon>Metazoa</taxon>
        <taxon>Cnidaria</taxon>
        <taxon>Anthozoa</taxon>
        <taxon>Hexacorallia</taxon>
        <taxon>Actiniaria</taxon>
        <taxon>Actiniidae</taxon>
        <taxon>Actinia</taxon>
    </lineage>
</organism>
<evidence type="ECO:0000256" key="12">
    <source>
        <dbReference type="ARBA" id="ARBA00023303"/>
    </source>
</evidence>
<feature type="transmembrane region" description="Helical" evidence="14">
    <location>
        <begin position="109"/>
        <end position="127"/>
    </location>
</feature>
<dbReference type="InterPro" id="IPR018488">
    <property type="entry name" value="cNMP-bd_CS"/>
</dbReference>
<evidence type="ECO:0000313" key="16">
    <source>
        <dbReference type="Proteomes" id="UP000515163"/>
    </source>
</evidence>
<dbReference type="RefSeq" id="XP_031554556.1">
    <property type="nucleotide sequence ID" value="XM_031698696.1"/>
</dbReference>
<dbReference type="KEGG" id="aten:116291524"/>
<dbReference type="InterPro" id="IPR003938">
    <property type="entry name" value="K_chnl_volt-dep_EAG/ELK/ERG"/>
</dbReference>
<evidence type="ECO:0000256" key="13">
    <source>
        <dbReference type="SAM" id="MobiDB-lite"/>
    </source>
</evidence>
<dbReference type="InterPro" id="IPR000595">
    <property type="entry name" value="cNMP-bd_dom"/>
</dbReference>
<comment type="subcellular location">
    <subcellularLocation>
        <location evidence="1">Cell membrane</location>
        <topology evidence="1">Multi-pass membrane protein</topology>
    </subcellularLocation>
</comment>
<feature type="transmembrane region" description="Helical" evidence="14">
    <location>
        <begin position="206"/>
        <end position="232"/>
    </location>
</feature>
<keyword evidence="3" id="KW-1003">Cell membrane</keyword>
<dbReference type="InterPro" id="IPR014710">
    <property type="entry name" value="RmlC-like_jellyroll"/>
</dbReference>
<reference evidence="17" key="1">
    <citation type="submission" date="2025-08" db="UniProtKB">
        <authorList>
            <consortium name="RefSeq"/>
        </authorList>
    </citation>
    <scope>IDENTIFICATION</scope>
    <source>
        <tissue evidence="17">Tentacle</tissue>
    </source>
</reference>
<keyword evidence="7" id="KW-0851">Voltage-gated channel</keyword>
<dbReference type="Pfam" id="PF00520">
    <property type="entry name" value="Ion_trans"/>
    <property type="match status" value="1"/>
</dbReference>
<dbReference type="InterPro" id="IPR003967">
    <property type="entry name" value="K_chnl_volt-dep_ERG"/>
</dbReference>
<name>A0A6P8HFJ3_ACTTE</name>
<evidence type="ECO:0000256" key="11">
    <source>
        <dbReference type="ARBA" id="ARBA00023136"/>
    </source>
</evidence>
<feature type="transmembrane region" description="Helical" evidence="14">
    <location>
        <begin position="70"/>
        <end position="89"/>
    </location>
</feature>
<evidence type="ECO:0000256" key="5">
    <source>
        <dbReference type="ARBA" id="ARBA00022692"/>
    </source>
</evidence>
<dbReference type="Gene3D" id="1.10.287.70">
    <property type="match status" value="1"/>
</dbReference>
<evidence type="ECO:0000256" key="4">
    <source>
        <dbReference type="ARBA" id="ARBA00022538"/>
    </source>
</evidence>
<dbReference type="PRINTS" id="PR01463">
    <property type="entry name" value="EAGCHANLFMLY"/>
</dbReference>
<gene>
    <name evidence="17" type="primary">LOC116291524</name>
</gene>
<dbReference type="PRINTS" id="PR01470">
    <property type="entry name" value="ERGCHANNEL"/>
</dbReference>
<dbReference type="SUPFAM" id="SSF51206">
    <property type="entry name" value="cAMP-binding domain-like"/>
    <property type="match status" value="1"/>
</dbReference>
<dbReference type="InParanoid" id="A0A6P8HFJ3"/>
<dbReference type="PANTHER" id="PTHR10217">
    <property type="entry name" value="VOLTAGE AND LIGAND GATED POTASSIUM CHANNEL"/>
    <property type="match status" value="1"/>
</dbReference>
<dbReference type="GO" id="GO:0005242">
    <property type="term" value="F:inward rectifier potassium channel activity"/>
    <property type="evidence" value="ECO:0007669"/>
    <property type="project" value="TreeGrafter"/>
</dbReference>
<evidence type="ECO:0000256" key="6">
    <source>
        <dbReference type="ARBA" id="ARBA00022826"/>
    </source>
</evidence>
<keyword evidence="10" id="KW-0406">Ion transport</keyword>
<evidence type="ECO:0000313" key="17">
    <source>
        <dbReference type="RefSeq" id="XP_031554556.1"/>
    </source>
</evidence>
<keyword evidence="8" id="KW-0630">Potassium</keyword>
<dbReference type="FunFam" id="1.10.287.70:FF:000123">
    <property type="entry name" value="Potassium channel KAT3"/>
    <property type="match status" value="1"/>
</dbReference>
<keyword evidence="11 14" id="KW-0472">Membrane</keyword>
<evidence type="ECO:0000256" key="14">
    <source>
        <dbReference type="SAM" id="Phobius"/>
    </source>
</evidence>
<protein>
    <submittedName>
        <fullName evidence="17">Potassium voltage-gated channel subfamily H member 6-like isoform X1</fullName>
    </submittedName>
</protein>